<reference evidence="1 2" key="1">
    <citation type="submission" date="2016-10" db="EMBL/GenBank/DDBJ databases">
        <authorList>
            <person name="de Groot N.N."/>
        </authorList>
    </citation>
    <scope>NUCLEOTIDE SEQUENCE [LARGE SCALE GENOMIC DNA]</scope>
    <source>
        <strain evidence="1 2">Nl18</strain>
    </source>
</reference>
<evidence type="ECO:0000313" key="2">
    <source>
        <dbReference type="Proteomes" id="UP000183898"/>
    </source>
</evidence>
<organism evidence="1 2">
    <name type="scientific">Nitrosospira multiformis</name>
    <dbReference type="NCBI Taxonomy" id="1231"/>
    <lineage>
        <taxon>Bacteria</taxon>
        <taxon>Pseudomonadati</taxon>
        <taxon>Pseudomonadota</taxon>
        <taxon>Betaproteobacteria</taxon>
        <taxon>Nitrosomonadales</taxon>
        <taxon>Nitrosomonadaceae</taxon>
        <taxon>Nitrosospira</taxon>
    </lineage>
</organism>
<sequence>MRYPKLRDRIASFLDIPVHIPSPVNYGNDLRTKVDGGFLHVRSERTELILSPEALGTVFLLPAIAMRRRLVGGACDPVWLGNTERILEQVNEWWGWQEIRPGFAPGNPGQPSRSVGLAFSLGVDSFYSCFFADPPPNLLILASGFDVPIERKDILIPMCNSLATVAEVSGKDWTVIETDLRKHRLFRRVSWEASHGAAVAFLGHLLQEHIGSLLISSSYDQNHLGPWGSHPDLDPYWSSSRLSVRSIGHEVSRSEKIRRLVNHPVARSLMKDHLRVCWEYPSSLGNCGYCHKCVLLRMTLLWFAPGLKLRTLPEDIPLVQAIEALPPLPNDLSLNFRRELVGHLDPPVDRALQKLIRRSEESIKKITHGSL</sequence>
<dbReference type="Proteomes" id="UP000183898">
    <property type="component" value="Unassembled WGS sequence"/>
</dbReference>
<dbReference type="AlphaFoldDB" id="A0A1H8P0Z1"/>
<dbReference type="EMBL" id="FOCT01000018">
    <property type="protein sequence ID" value="SEO35431.1"/>
    <property type="molecule type" value="Genomic_DNA"/>
</dbReference>
<accession>A0A1H8P0Z1</accession>
<proteinExistence type="predicted"/>
<dbReference type="RefSeq" id="WP_074748986.1">
    <property type="nucleotide sequence ID" value="NZ_FOCT01000018.1"/>
</dbReference>
<evidence type="ECO:0000313" key="1">
    <source>
        <dbReference type="EMBL" id="SEO35431.1"/>
    </source>
</evidence>
<name>A0A1H8P0Z1_9PROT</name>
<gene>
    <name evidence="1" type="ORF">SAMN05216404_11844</name>
</gene>
<protein>
    <submittedName>
        <fullName evidence="1">Uncharacterized protein</fullName>
    </submittedName>
</protein>